<evidence type="ECO:0000313" key="2">
    <source>
        <dbReference type="Proteomes" id="UP000605970"/>
    </source>
</evidence>
<evidence type="ECO:0000313" key="1">
    <source>
        <dbReference type="EMBL" id="KAF7635894.1"/>
    </source>
</evidence>
<accession>A0A8S9ZRN1</accession>
<dbReference type="AlphaFoldDB" id="A0A8S9ZRN1"/>
<protein>
    <submittedName>
        <fullName evidence="1">Uncharacterized protein</fullName>
    </submittedName>
</protein>
<gene>
    <name evidence="1" type="ORF">Mgra_00004612</name>
</gene>
<name>A0A8S9ZRN1_9BILA</name>
<reference evidence="1" key="1">
    <citation type="journal article" date="2020" name="Ecol. Evol.">
        <title>Genome structure and content of the rice root-knot nematode (Meloidogyne graminicola).</title>
        <authorList>
            <person name="Phan N.T."/>
            <person name="Danchin E.G.J."/>
            <person name="Klopp C."/>
            <person name="Perfus-Barbeoch L."/>
            <person name="Kozlowski D.K."/>
            <person name="Koutsovoulos G.D."/>
            <person name="Lopez-Roques C."/>
            <person name="Bouchez O."/>
            <person name="Zahm M."/>
            <person name="Besnard G."/>
            <person name="Bellafiore S."/>
        </authorList>
    </citation>
    <scope>NUCLEOTIDE SEQUENCE</scope>
    <source>
        <strain evidence="1">VN-18</strain>
    </source>
</reference>
<keyword evidence="2" id="KW-1185">Reference proteome</keyword>
<proteinExistence type="predicted"/>
<sequence length="131" mass="15410">MLIEHNIILKFLFDNGTLFSQVSIIYTSTMNSRPLHDLIIHHILTSTKCSNMVANINFSSIYWSQPRLIFKAIKIEEGNCCISKSKRKRRNKYSRIKYKLFNKFNPSIQFLITILNLNSSNHITEFQIKQL</sequence>
<dbReference type="Proteomes" id="UP000605970">
    <property type="component" value="Unassembled WGS sequence"/>
</dbReference>
<organism evidence="1 2">
    <name type="scientific">Meloidogyne graminicola</name>
    <dbReference type="NCBI Taxonomy" id="189291"/>
    <lineage>
        <taxon>Eukaryota</taxon>
        <taxon>Metazoa</taxon>
        <taxon>Ecdysozoa</taxon>
        <taxon>Nematoda</taxon>
        <taxon>Chromadorea</taxon>
        <taxon>Rhabditida</taxon>
        <taxon>Tylenchina</taxon>
        <taxon>Tylenchomorpha</taxon>
        <taxon>Tylenchoidea</taxon>
        <taxon>Meloidogynidae</taxon>
        <taxon>Meloidogyninae</taxon>
        <taxon>Meloidogyne</taxon>
    </lineage>
</organism>
<dbReference type="EMBL" id="JABEBT010000036">
    <property type="protein sequence ID" value="KAF7635894.1"/>
    <property type="molecule type" value="Genomic_DNA"/>
</dbReference>
<comment type="caution">
    <text evidence="1">The sequence shown here is derived from an EMBL/GenBank/DDBJ whole genome shotgun (WGS) entry which is preliminary data.</text>
</comment>